<feature type="transmembrane region" description="Helical" evidence="1">
    <location>
        <begin position="93"/>
        <end position="110"/>
    </location>
</feature>
<keyword evidence="1" id="KW-0812">Transmembrane</keyword>
<dbReference type="Proteomes" id="UP000291469">
    <property type="component" value="Chromosome"/>
</dbReference>
<dbReference type="EMBL" id="CP036402">
    <property type="protein sequence ID" value="QBI18466.1"/>
    <property type="molecule type" value="Genomic_DNA"/>
</dbReference>
<sequence>MVEQLQSFTESLPELLAWFGVLVAGAVPFVESYFGSVIGVVAGVHPAAAIPVAILGNAVTMLVLVMGAGAARGRLASDEPTEPSSRRRKLRRMFDRFGVPGVSLLGQSVLPSQITAAAMVSFGASRSAVIGWQLVSITLWGVAFGLLAVTGMTVADLG</sequence>
<dbReference type="AlphaFoldDB" id="A0A411YB95"/>
<evidence type="ECO:0008006" key="4">
    <source>
        <dbReference type="Google" id="ProtNLM"/>
    </source>
</evidence>
<name>A0A411YB95_9ACTN</name>
<keyword evidence="1" id="KW-1133">Transmembrane helix</keyword>
<feature type="transmembrane region" description="Helical" evidence="1">
    <location>
        <begin position="130"/>
        <end position="155"/>
    </location>
</feature>
<reference evidence="2 3" key="1">
    <citation type="submission" date="2019-01" db="EMBL/GenBank/DDBJ databases">
        <title>Egibacter rhizosphaerae EGI 80759T.</title>
        <authorList>
            <person name="Chen D.-D."/>
            <person name="Tian Y."/>
            <person name="Jiao J.-Y."/>
            <person name="Zhang X.-T."/>
            <person name="Zhang Y.-G."/>
            <person name="Zhang Y."/>
            <person name="Xiao M."/>
            <person name="Shu W.-S."/>
            <person name="Li W.-J."/>
        </authorList>
    </citation>
    <scope>NUCLEOTIDE SEQUENCE [LARGE SCALE GENOMIC DNA]</scope>
    <source>
        <strain evidence="2 3">EGI 80759</strain>
    </source>
</reference>
<protein>
    <recommendedName>
        <fullName evidence="4">Small multidrug efflux protein</fullName>
    </recommendedName>
</protein>
<evidence type="ECO:0000313" key="3">
    <source>
        <dbReference type="Proteomes" id="UP000291469"/>
    </source>
</evidence>
<evidence type="ECO:0000256" key="1">
    <source>
        <dbReference type="SAM" id="Phobius"/>
    </source>
</evidence>
<feature type="transmembrane region" description="Helical" evidence="1">
    <location>
        <begin position="50"/>
        <end position="72"/>
    </location>
</feature>
<organism evidence="2 3">
    <name type="scientific">Egibacter rhizosphaerae</name>
    <dbReference type="NCBI Taxonomy" id="1670831"/>
    <lineage>
        <taxon>Bacteria</taxon>
        <taxon>Bacillati</taxon>
        <taxon>Actinomycetota</taxon>
        <taxon>Nitriliruptoria</taxon>
        <taxon>Egibacterales</taxon>
        <taxon>Egibacteraceae</taxon>
        <taxon>Egibacter</taxon>
    </lineage>
</organism>
<proteinExistence type="predicted"/>
<feature type="transmembrane region" description="Helical" evidence="1">
    <location>
        <begin position="12"/>
        <end position="30"/>
    </location>
</feature>
<dbReference type="KEGG" id="erz:ER308_02055"/>
<gene>
    <name evidence="2" type="ORF">ER308_02055</name>
</gene>
<keyword evidence="1" id="KW-0472">Membrane</keyword>
<evidence type="ECO:0000313" key="2">
    <source>
        <dbReference type="EMBL" id="QBI18466.1"/>
    </source>
</evidence>
<keyword evidence="3" id="KW-1185">Reference proteome</keyword>
<dbReference type="OrthoDB" id="4570818at2"/>
<accession>A0A411YB95</accession>